<dbReference type="OrthoDB" id="20844at2759"/>
<evidence type="ECO:0008006" key="4">
    <source>
        <dbReference type="Google" id="ProtNLM"/>
    </source>
</evidence>
<dbReference type="GO" id="GO:0016593">
    <property type="term" value="C:Cdc73/Paf1 complex"/>
    <property type="evidence" value="ECO:0007669"/>
    <property type="project" value="InterPro"/>
</dbReference>
<feature type="compositionally biased region" description="Acidic residues" evidence="1">
    <location>
        <begin position="309"/>
        <end position="322"/>
    </location>
</feature>
<feature type="compositionally biased region" description="Basic and acidic residues" evidence="1">
    <location>
        <begin position="265"/>
        <end position="276"/>
    </location>
</feature>
<sequence length="371" mass="42054">MSSEELEKTGDSPAEAVDDLFGDESDAAEATGVDVAEETKIDDDDDEEVAEEEYQPTQLEVSFPRHPRSHVPEGGAIGFNLPRYLFVDPEPFAPATFESGLKEFVQDSHKTSTNKELQDSLEFKKLEIQNTIRWRYAKTASDELYKQSNSSIVEWEDGSMSLKIGEEYFDIRVKKNEDDLLVIEQGDLYVPVQELDRSIQVLPSSTSSRAHKILANTLQSNMRYKKSKKINTIVTTEDPELKAREVEKAQREIEKARRKQLAKLAQEEERQERESRTTSVVHSIDAGEDDEDEDDNEYNEKDDFVVSDNEQDSGLDDDELDQAAEKLRSVKRAGEALYKGSAEPAGDDDDDDDEGTVSRKKRRVVLDDDED</sequence>
<evidence type="ECO:0000313" key="3">
    <source>
        <dbReference type="Proteomes" id="UP000769157"/>
    </source>
</evidence>
<proteinExistence type="predicted"/>
<feature type="region of interest" description="Disordered" evidence="1">
    <location>
        <begin position="1"/>
        <end position="67"/>
    </location>
</feature>
<feature type="compositionally biased region" description="Basic and acidic residues" evidence="1">
    <location>
        <begin position="323"/>
        <end position="334"/>
    </location>
</feature>
<keyword evidence="3" id="KW-1185">Reference proteome</keyword>
<dbReference type="PANTHER" id="PTHR23146">
    <property type="entry name" value="LEO1 PROTEIN"/>
    <property type="match status" value="1"/>
</dbReference>
<accession>A0A9P8PG63</accession>
<organism evidence="2 3">
    <name type="scientific">Ogataea philodendri</name>
    <dbReference type="NCBI Taxonomy" id="1378263"/>
    <lineage>
        <taxon>Eukaryota</taxon>
        <taxon>Fungi</taxon>
        <taxon>Dikarya</taxon>
        <taxon>Ascomycota</taxon>
        <taxon>Saccharomycotina</taxon>
        <taxon>Pichiomycetes</taxon>
        <taxon>Pichiales</taxon>
        <taxon>Pichiaceae</taxon>
        <taxon>Ogataea</taxon>
    </lineage>
</organism>
<dbReference type="GO" id="GO:0032968">
    <property type="term" value="P:positive regulation of transcription elongation by RNA polymerase II"/>
    <property type="evidence" value="ECO:0007669"/>
    <property type="project" value="TreeGrafter"/>
</dbReference>
<comment type="caution">
    <text evidence="2">The sequence shown here is derived from an EMBL/GenBank/DDBJ whole genome shotgun (WGS) entry which is preliminary data.</text>
</comment>
<dbReference type="Proteomes" id="UP000769157">
    <property type="component" value="Unassembled WGS sequence"/>
</dbReference>
<feature type="compositionally biased region" description="Acidic residues" evidence="1">
    <location>
        <begin position="40"/>
        <end position="54"/>
    </location>
</feature>
<dbReference type="Pfam" id="PF04004">
    <property type="entry name" value="Leo1"/>
    <property type="match status" value="1"/>
</dbReference>
<reference evidence="2" key="1">
    <citation type="journal article" date="2021" name="Open Biol.">
        <title>Shared evolutionary footprints suggest mitochondrial oxidative damage underlies multiple complex I losses in fungi.</title>
        <authorList>
            <person name="Schikora-Tamarit M.A."/>
            <person name="Marcet-Houben M."/>
            <person name="Nosek J."/>
            <person name="Gabaldon T."/>
        </authorList>
    </citation>
    <scope>NUCLEOTIDE SEQUENCE</scope>
    <source>
        <strain evidence="2">CBS6075</strain>
    </source>
</reference>
<evidence type="ECO:0000256" key="1">
    <source>
        <dbReference type="SAM" id="MobiDB-lite"/>
    </source>
</evidence>
<gene>
    <name evidence="2" type="ORF">OGAPHI_000480</name>
</gene>
<dbReference type="RefSeq" id="XP_046064556.1">
    <property type="nucleotide sequence ID" value="XM_046205937.1"/>
</dbReference>
<dbReference type="EMBL" id="JAEUBE010000070">
    <property type="protein sequence ID" value="KAH3671257.1"/>
    <property type="molecule type" value="Genomic_DNA"/>
</dbReference>
<name>A0A9P8PG63_9ASCO</name>
<dbReference type="GeneID" id="70232448"/>
<feature type="compositionally biased region" description="Acidic residues" evidence="1">
    <location>
        <begin position="16"/>
        <end position="27"/>
    </location>
</feature>
<evidence type="ECO:0000313" key="2">
    <source>
        <dbReference type="EMBL" id="KAH3671257.1"/>
    </source>
</evidence>
<dbReference type="GO" id="GO:1990269">
    <property type="term" value="F:RNA polymerase II C-terminal domain phosphoserine binding"/>
    <property type="evidence" value="ECO:0007669"/>
    <property type="project" value="TreeGrafter"/>
</dbReference>
<feature type="compositionally biased region" description="Acidic residues" evidence="1">
    <location>
        <begin position="345"/>
        <end position="355"/>
    </location>
</feature>
<feature type="compositionally biased region" description="Acidic residues" evidence="1">
    <location>
        <begin position="286"/>
        <end position="297"/>
    </location>
</feature>
<feature type="region of interest" description="Disordered" evidence="1">
    <location>
        <begin position="258"/>
        <end position="371"/>
    </location>
</feature>
<dbReference type="GO" id="GO:0006368">
    <property type="term" value="P:transcription elongation by RNA polymerase II"/>
    <property type="evidence" value="ECO:0007669"/>
    <property type="project" value="InterPro"/>
</dbReference>
<protein>
    <recommendedName>
        <fullName evidence="4">RNA polymerase-associated protein LEO1</fullName>
    </recommendedName>
</protein>
<dbReference type="InterPro" id="IPR007149">
    <property type="entry name" value="Leo1"/>
</dbReference>
<reference evidence="2" key="2">
    <citation type="submission" date="2021-01" db="EMBL/GenBank/DDBJ databases">
        <authorList>
            <person name="Schikora-Tamarit M.A."/>
        </authorList>
    </citation>
    <scope>NUCLEOTIDE SEQUENCE</scope>
    <source>
        <strain evidence="2">CBS6075</strain>
    </source>
</reference>
<feature type="compositionally biased region" description="Basic and acidic residues" evidence="1">
    <location>
        <begin position="1"/>
        <end position="10"/>
    </location>
</feature>
<dbReference type="PANTHER" id="PTHR23146:SF0">
    <property type="entry name" value="RNA POLYMERASE-ASSOCIATED PROTEIN LEO1"/>
    <property type="match status" value="1"/>
</dbReference>
<dbReference type="AlphaFoldDB" id="A0A9P8PG63"/>